<dbReference type="GO" id="GO:0003677">
    <property type="term" value="F:DNA binding"/>
    <property type="evidence" value="ECO:0007669"/>
    <property type="project" value="InterPro"/>
</dbReference>
<dbReference type="Pfam" id="PF13408">
    <property type="entry name" value="Zn_ribbon_recom"/>
    <property type="match status" value="1"/>
</dbReference>
<dbReference type="Gene3D" id="3.40.50.1390">
    <property type="entry name" value="Resolvase, N-terminal catalytic domain"/>
    <property type="match status" value="1"/>
</dbReference>
<proteinExistence type="predicted"/>
<comment type="caution">
    <text evidence="3">The sequence shown here is derived from an EMBL/GenBank/DDBJ whole genome shotgun (WGS) entry which is preliminary data.</text>
</comment>
<keyword evidence="5" id="KW-1185">Reference proteome</keyword>
<evidence type="ECO:0000313" key="4">
    <source>
        <dbReference type="EMBL" id="MBA8805570.1"/>
    </source>
</evidence>
<dbReference type="SUPFAM" id="SSF53041">
    <property type="entry name" value="Resolvase-like"/>
    <property type="match status" value="1"/>
</dbReference>
<dbReference type="PROSITE" id="PS51736">
    <property type="entry name" value="RECOMBINASES_3"/>
    <property type="match status" value="1"/>
</dbReference>
<dbReference type="PROSITE" id="PS51737">
    <property type="entry name" value="RECOMBINASE_DNA_BIND"/>
    <property type="match status" value="1"/>
</dbReference>
<dbReference type="AlphaFoldDB" id="A0A7W3P7S3"/>
<dbReference type="InterPro" id="IPR011109">
    <property type="entry name" value="DNA_bind_recombinase_dom"/>
</dbReference>
<dbReference type="GO" id="GO:0000150">
    <property type="term" value="F:DNA strand exchange activity"/>
    <property type="evidence" value="ECO:0007669"/>
    <property type="project" value="InterPro"/>
</dbReference>
<dbReference type="PANTHER" id="PTHR30461:SF23">
    <property type="entry name" value="DNA RECOMBINASE-RELATED"/>
    <property type="match status" value="1"/>
</dbReference>
<accession>A0A7W3P7S3</accession>
<dbReference type="InterPro" id="IPR038109">
    <property type="entry name" value="DNA_bind_recomb_sf"/>
</dbReference>
<dbReference type="Pfam" id="PF07508">
    <property type="entry name" value="Recombinase"/>
    <property type="match status" value="1"/>
</dbReference>
<dbReference type="SMART" id="SM00857">
    <property type="entry name" value="Resolvase"/>
    <property type="match status" value="1"/>
</dbReference>
<feature type="domain" description="Resolvase/invertase-type recombinase catalytic" evidence="1">
    <location>
        <begin position="2"/>
        <end position="150"/>
    </location>
</feature>
<gene>
    <name evidence="3" type="ORF">FB382_000008</name>
    <name evidence="4" type="ORF">FB382_003915</name>
</gene>
<evidence type="ECO:0000259" key="2">
    <source>
        <dbReference type="PROSITE" id="PS51737"/>
    </source>
</evidence>
<evidence type="ECO:0000259" key="1">
    <source>
        <dbReference type="PROSITE" id="PS51736"/>
    </source>
</evidence>
<organism evidence="3 5">
    <name type="scientific">Nocardioides ginsengisegetis</name>
    <dbReference type="NCBI Taxonomy" id="661491"/>
    <lineage>
        <taxon>Bacteria</taxon>
        <taxon>Bacillati</taxon>
        <taxon>Actinomycetota</taxon>
        <taxon>Actinomycetes</taxon>
        <taxon>Propionibacteriales</taxon>
        <taxon>Nocardioidaceae</taxon>
        <taxon>Nocardioides</taxon>
    </lineage>
</organism>
<dbReference type="Pfam" id="PF00239">
    <property type="entry name" value="Resolvase"/>
    <property type="match status" value="1"/>
</dbReference>
<feature type="domain" description="Recombinase" evidence="2">
    <location>
        <begin position="153"/>
        <end position="278"/>
    </location>
</feature>
<evidence type="ECO:0000313" key="3">
    <source>
        <dbReference type="EMBL" id="MBA8801717.1"/>
    </source>
</evidence>
<reference evidence="3 5" key="1">
    <citation type="submission" date="2020-07" db="EMBL/GenBank/DDBJ databases">
        <title>Sequencing the genomes of 1000 actinobacteria strains.</title>
        <authorList>
            <person name="Klenk H.-P."/>
        </authorList>
    </citation>
    <scope>NUCLEOTIDE SEQUENCE [LARGE SCALE GENOMIC DNA]</scope>
    <source>
        <strain evidence="3 5">DSM 21349</strain>
    </source>
</reference>
<dbReference type="InterPro" id="IPR050639">
    <property type="entry name" value="SSR_resolvase"/>
</dbReference>
<dbReference type="EMBL" id="JACGXA010000002">
    <property type="protein sequence ID" value="MBA8805570.1"/>
    <property type="molecule type" value="Genomic_DNA"/>
</dbReference>
<protein>
    <submittedName>
        <fullName evidence="3">DNA invertase Pin-like site-specific DNA recombinase</fullName>
    </submittedName>
</protein>
<dbReference type="InterPro" id="IPR006119">
    <property type="entry name" value="Resolv_N"/>
</dbReference>
<dbReference type="InterPro" id="IPR025827">
    <property type="entry name" value="Zn_ribbon_recom_dom"/>
</dbReference>
<dbReference type="RefSeq" id="WP_182535689.1">
    <property type="nucleotide sequence ID" value="NZ_JACGXA010000001.1"/>
</dbReference>
<name>A0A7W3P7S3_9ACTN</name>
<dbReference type="Proteomes" id="UP000580910">
    <property type="component" value="Unassembled WGS sequence"/>
</dbReference>
<dbReference type="InterPro" id="IPR036162">
    <property type="entry name" value="Resolvase-like_N_sf"/>
</dbReference>
<evidence type="ECO:0000313" key="5">
    <source>
        <dbReference type="Proteomes" id="UP000580910"/>
    </source>
</evidence>
<dbReference type="PANTHER" id="PTHR30461">
    <property type="entry name" value="DNA-INVERTASE FROM LAMBDOID PROPHAGE"/>
    <property type="match status" value="1"/>
</dbReference>
<dbReference type="CDD" id="cd00338">
    <property type="entry name" value="Ser_Recombinase"/>
    <property type="match status" value="1"/>
</dbReference>
<sequence>MKVAIYCRISQDNTGEGLGVSRQLEDCAALAEQLGWEVVEVYTDNDISAMSSKPRPAYRRMLADCDAGHIEGIVAWHADRMYRKATDLGELVDVCKRNNVQIATVKAGTIDLTTPTGRLVAGLLAQVATYEGEAKSDRWKRSIRQRREAGAAPFSRSRLFGYERDTAINEPEAEHVRWMAAEILDGRSMNSLARELNERGILTTEGNTWSTQSLRRLLLNPRIAGFATLGRREERVNSKGERVGRRVIDIVGKGQWKPILDDATWEGVRATLTARADTRPTPPRVALLPGLVYCHCGARMVTGSRMTKRKGVLSRTYRCDHTPGAKGCGKLSVQAEPVEEVVEALARKLLADPSVRARLDGLRSEPGPKRHEVAELELRIAELKRQLDEPGTPVATLLRAIDRAKERQEALLRELGAVAHPSIPADIASWPSDLRRRRALVDLVVERVHIMPSETPGLFDPKRVVVDPR</sequence>
<dbReference type="EMBL" id="JACGXA010000001">
    <property type="protein sequence ID" value="MBA8801717.1"/>
    <property type="molecule type" value="Genomic_DNA"/>
</dbReference>
<dbReference type="Gene3D" id="3.90.1750.20">
    <property type="entry name" value="Putative Large Serine Recombinase, Chain B, Domain 2"/>
    <property type="match status" value="1"/>
</dbReference>